<reference evidence="2 3" key="1">
    <citation type="submission" date="2019-05" db="EMBL/GenBank/DDBJ databases">
        <title>Panacibacter sp. strain 17mud1-8 Genome sequencing and assembly.</title>
        <authorList>
            <person name="Chhetri G."/>
        </authorList>
    </citation>
    <scope>NUCLEOTIDE SEQUENCE [LARGE SCALE GENOMIC DNA]</scope>
    <source>
        <strain evidence="2 3">17mud1-8</strain>
    </source>
</reference>
<evidence type="ECO:0000313" key="2">
    <source>
        <dbReference type="EMBL" id="TKK67213.1"/>
    </source>
</evidence>
<proteinExistence type="predicted"/>
<feature type="transmembrane region" description="Helical" evidence="1">
    <location>
        <begin position="194"/>
        <end position="215"/>
    </location>
</feature>
<dbReference type="GO" id="GO:0032259">
    <property type="term" value="P:methylation"/>
    <property type="evidence" value="ECO:0007669"/>
    <property type="project" value="UniProtKB-KW"/>
</dbReference>
<accession>A0A4V5UU06</accession>
<name>A0A4V5UU06_9BACT</name>
<evidence type="ECO:0000256" key="1">
    <source>
        <dbReference type="SAM" id="Phobius"/>
    </source>
</evidence>
<keyword evidence="1" id="KW-0812">Transmembrane</keyword>
<dbReference type="OrthoDB" id="117053at2"/>
<gene>
    <name evidence="2" type="ORF">FC093_15120</name>
</gene>
<dbReference type="EMBL" id="SZQL01000012">
    <property type="protein sequence ID" value="TKK67213.1"/>
    <property type="molecule type" value="Genomic_DNA"/>
</dbReference>
<sequence length="261" mass="29366">MSQPFLFEFEDQSWFPDVIREGMTDFLRFIFTRGNLYQPIIPLLADALQQANAHNIVDVCSGSGGPIEQVAKLLAKQGATVPITVTDKFPNIPAYKLLHTKSKRVISYINYPVDAAQVPAGIKGFRTIFSGFHHFSKRSATTILNDAVKAREGIAIFDGGDKSVLFILTILLLQPVGFFLFTPFIKPFRWSRIIFTYLLPFIPFCTIWDGVVSIIRLHTVEELLAIARATYCTNYHWKAGTVKNKLGMRIAYLIGYPSGKK</sequence>
<dbReference type="RefSeq" id="WP_137262643.1">
    <property type="nucleotide sequence ID" value="NZ_SZQL01000012.1"/>
</dbReference>
<dbReference type="SUPFAM" id="SSF53335">
    <property type="entry name" value="S-adenosyl-L-methionine-dependent methyltransferases"/>
    <property type="match status" value="1"/>
</dbReference>
<protein>
    <submittedName>
        <fullName evidence="2">Class I SAM-dependent methyltransferase</fullName>
    </submittedName>
</protein>
<keyword evidence="2" id="KW-0808">Transferase</keyword>
<keyword evidence="1" id="KW-0472">Membrane</keyword>
<dbReference type="Proteomes" id="UP000305848">
    <property type="component" value="Unassembled WGS sequence"/>
</dbReference>
<keyword evidence="2" id="KW-0489">Methyltransferase</keyword>
<feature type="transmembrane region" description="Helical" evidence="1">
    <location>
        <begin position="164"/>
        <end position="182"/>
    </location>
</feature>
<keyword evidence="3" id="KW-1185">Reference proteome</keyword>
<keyword evidence="1" id="KW-1133">Transmembrane helix</keyword>
<dbReference type="InterPro" id="IPR029063">
    <property type="entry name" value="SAM-dependent_MTases_sf"/>
</dbReference>
<organism evidence="2 3">
    <name type="scientific">Ilyomonas limi</name>
    <dbReference type="NCBI Taxonomy" id="2575867"/>
    <lineage>
        <taxon>Bacteria</taxon>
        <taxon>Pseudomonadati</taxon>
        <taxon>Bacteroidota</taxon>
        <taxon>Chitinophagia</taxon>
        <taxon>Chitinophagales</taxon>
        <taxon>Chitinophagaceae</taxon>
        <taxon>Ilyomonas</taxon>
    </lineage>
</organism>
<dbReference type="AlphaFoldDB" id="A0A4V5UU06"/>
<evidence type="ECO:0000313" key="3">
    <source>
        <dbReference type="Proteomes" id="UP000305848"/>
    </source>
</evidence>
<dbReference type="GO" id="GO:0008168">
    <property type="term" value="F:methyltransferase activity"/>
    <property type="evidence" value="ECO:0007669"/>
    <property type="project" value="UniProtKB-KW"/>
</dbReference>
<comment type="caution">
    <text evidence="2">The sequence shown here is derived from an EMBL/GenBank/DDBJ whole genome shotgun (WGS) entry which is preliminary data.</text>
</comment>